<dbReference type="AlphaFoldDB" id="A0A8X6SAS6"/>
<accession>A0A8X6SAS6</accession>
<keyword evidence="2" id="KW-1185">Reference proteome</keyword>
<reference evidence="1" key="1">
    <citation type="submission" date="2020-08" db="EMBL/GenBank/DDBJ databases">
        <title>Multicomponent nature underlies the extraordinary mechanical properties of spider dragline silk.</title>
        <authorList>
            <person name="Kono N."/>
            <person name="Nakamura H."/>
            <person name="Mori M."/>
            <person name="Yoshida Y."/>
            <person name="Ohtoshi R."/>
            <person name="Malay A.D."/>
            <person name="Moran D.A.P."/>
            <person name="Tomita M."/>
            <person name="Numata K."/>
            <person name="Arakawa K."/>
        </authorList>
    </citation>
    <scope>NUCLEOTIDE SEQUENCE</scope>
</reference>
<comment type="caution">
    <text evidence="1">The sequence shown here is derived from an EMBL/GenBank/DDBJ whole genome shotgun (WGS) entry which is preliminary data.</text>
</comment>
<name>A0A8X6SAS6_TRICX</name>
<evidence type="ECO:0000313" key="2">
    <source>
        <dbReference type="Proteomes" id="UP000887159"/>
    </source>
</evidence>
<evidence type="ECO:0000313" key="1">
    <source>
        <dbReference type="EMBL" id="GFY09701.1"/>
    </source>
</evidence>
<proteinExistence type="predicted"/>
<gene>
    <name evidence="1" type="primary">NCL1_17404</name>
    <name evidence="1" type="ORF">TNCV_3696631</name>
</gene>
<organism evidence="1 2">
    <name type="scientific">Trichonephila clavipes</name>
    <name type="common">Golden silk orbweaver</name>
    <name type="synonym">Nephila clavipes</name>
    <dbReference type="NCBI Taxonomy" id="2585209"/>
    <lineage>
        <taxon>Eukaryota</taxon>
        <taxon>Metazoa</taxon>
        <taxon>Ecdysozoa</taxon>
        <taxon>Arthropoda</taxon>
        <taxon>Chelicerata</taxon>
        <taxon>Arachnida</taxon>
        <taxon>Araneae</taxon>
        <taxon>Araneomorphae</taxon>
        <taxon>Entelegynae</taxon>
        <taxon>Araneoidea</taxon>
        <taxon>Nephilidae</taxon>
        <taxon>Trichonephila</taxon>
    </lineage>
</organism>
<protein>
    <submittedName>
        <fullName evidence="1">Uncharacterized protein</fullName>
    </submittedName>
</protein>
<sequence>MLRTKHMNHVHWKENQIQMRVVKKNMGIYLKWKAFLDHSLPYKSLEHIHYIDLAFANSWFLCKQDAISNKIPPKIKMNRLKFKFEIVEALSACPPPNKSILTDDEVNSAVVPLAKISKRYNPPAIHVMAFILFIPG</sequence>
<dbReference type="EMBL" id="BMAU01021292">
    <property type="protein sequence ID" value="GFY09701.1"/>
    <property type="molecule type" value="Genomic_DNA"/>
</dbReference>
<dbReference type="Proteomes" id="UP000887159">
    <property type="component" value="Unassembled WGS sequence"/>
</dbReference>